<reference evidence="3 5" key="2">
    <citation type="submission" date="2018-06" db="EMBL/GenBank/DDBJ databases">
        <authorList>
            <consortium name="Pathogen Informatics"/>
            <person name="Doyle S."/>
        </authorList>
    </citation>
    <scope>NUCLEOTIDE SEQUENCE [LARGE SCALE GENOMIC DNA]</scope>
    <source>
        <strain evidence="3 5">NCTC1542</strain>
    </source>
</reference>
<dbReference type="PATRIC" id="fig|1766.6.peg.3149"/>
<organism evidence="1 4">
    <name type="scientific">Mycolicibacterium fortuitum</name>
    <name type="common">Mycobacterium fortuitum</name>
    <dbReference type="NCBI Taxonomy" id="1766"/>
    <lineage>
        <taxon>Bacteria</taxon>
        <taxon>Bacillati</taxon>
        <taxon>Actinomycetota</taxon>
        <taxon>Actinomycetes</taxon>
        <taxon>Mycobacteriales</taxon>
        <taxon>Mycobacteriaceae</taxon>
        <taxon>Mycolicibacterium</taxon>
    </lineage>
</organism>
<evidence type="ECO:0000313" key="3">
    <source>
        <dbReference type="EMBL" id="STZ74162.1"/>
    </source>
</evidence>
<dbReference type="EMBL" id="CP011269">
    <property type="protein sequence ID" value="ALI26996.1"/>
    <property type="molecule type" value="Genomic_DNA"/>
</dbReference>
<dbReference type="EMBL" id="JAWLVV010000068">
    <property type="protein sequence ID" value="MDV7295363.1"/>
    <property type="molecule type" value="Genomic_DNA"/>
</dbReference>
<dbReference type="GeneID" id="93413531"/>
<protein>
    <submittedName>
        <fullName evidence="1">Uncharacterized protein</fullName>
    </submittedName>
</protein>
<sequence>MAQYRAPMWTWLLLVVALLLIFGRCSDGDRELSNHGQIAVLGSTGAAS</sequence>
<keyword evidence="4" id="KW-1185">Reference proteome</keyword>
<evidence type="ECO:0000313" key="5">
    <source>
        <dbReference type="Proteomes" id="UP000255389"/>
    </source>
</evidence>
<dbReference type="Proteomes" id="UP000255389">
    <property type="component" value="Unassembled WGS sequence"/>
</dbReference>
<dbReference type="Proteomes" id="UP000057134">
    <property type="component" value="Chromosome"/>
</dbReference>
<proteinExistence type="predicted"/>
<dbReference type="RefSeq" id="WP_154660296.1">
    <property type="nucleotide sequence ID" value="NZ_CP011269.1"/>
</dbReference>
<accession>A0A0N9XGR8</accession>
<name>A0A0N9XGR8_MYCFO</name>
<dbReference type="EMBL" id="UGQY01000001">
    <property type="protein sequence ID" value="STZ74162.1"/>
    <property type="molecule type" value="Genomic_DNA"/>
</dbReference>
<evidence type="ECO:0000313" key="2">
    <source>
        <dbReference type="EMBL" id="MDV7295363.1"/>
    </source>
</evidence>
<dbReference type="KEGG" id="mft:XA26_31660"/>
<reference evidence="2" key="3">
    <citation type="submission" date="2023-10" db="EMBL/GenBank/DDBJ databases">
        <title>Mycolicibacterium fortuitum clinical isolates causing pulmonary infections in humans.</title>
        <authorList>
            <person name="Mejia-Ponce P.M."/>
            <person name="Zenteno-Cuevas R."/>
            <person name="Licona-Cassani C."/>
        </authorList>
    </citation>
    <scope>NUCLEOTIDE SEQUENCE</scope>
    <source>
        <strain evidence="2">M8</strain>
    </source>
</reference>
<gene>
    <name evidence="3" type="ORF">NCTC1542_01711</name>
    <name evidence="2" type="ORF">R4485_34970</name>
    <name evidence="1" type="ORF">XA26_31660</name>
</gene>
<evidence type="ECO:0000313" key="1">
    <source>
        <dbReference type="EMBL" id="ALI26996.1"/>
    </source>
</evidence>
<dbReference type="AlphaFoldDB" id="A0A0N9XGR8"/>
<reference evidence="1 4" key="1">
    <citation type="journal article" date="2015" name="MBio">
        <title>Enzymatic Degradation of Phenazines Can Generate Energy and Protect Sensitive Organisms from Toxicity.</title>
        <authorList>
            <person name="Costa K.C."/>
            <person name="Bergkessel M."/>
            <person name="Saunders S."/>
            <person name="Korlach J."/>
            <person name="Newman D.K."/>
        </authorList>
    </citation>
    <scope>NUCLEOTIDE SEQUENCE [LARGE SCALE GENOMIC DNA]</scope>
    <source>
        <strain evidence="1 4">CT6</strain>
    </source>
</reference>
<dbReference type="Proteomes" id="UP001186041">
    <property type="component" value="Unassembled WGS sequence"/>
</dbReference>
<evidence type="ECO:0000313" key="4">
    <source>
        <dbReference type="Proteomes" id="UP000057134"/>
    </source>
</evidence>